<evidence type="ECO:0000256" key="5">
    <source>
        <dbReference type="ARBA" id="ARBA00022496"/>
    </source>
</evidence>
<feature type="signal peptide" evidence="15">
    <location>
        <begin position="1"/>
        <end position="19"/>
    </location>
</feature>
<dbReference type="OrthoDB" id="9760620at2"/>
<keyword evidence="7" id="KW-0408">Iron</keyword>
<dbReference type="RefSeq" id="WP_140840076.1">
    <property type="nucleotide sequence ID" value="NZ_RCZI01000002.1"/>
</dbReference>
<dbReference type="Pfam" id="PF07715">
    <property type="entry name" value="Plug"/>
    <property type="match status" value="1"/>
</dbReference>
<evidence type="ECO:0000256" key="8">
    <source>
        <dbReference type="ARBA" id="ARBA00023065"/>
    </source>
</evidence>
<evidence type="ECO:0000256" key="4">
    <source>
        <dbReference type="ARBA" id="ARBA00022452"/>
    </source>
</evidence>
<comment type="similarity">
    <text evidence="2 13 14">Belongs to the TonB-dependent receptor family.</text>
</comment>
<evidence type="ECO:0000259" key="16">
    <source>
        <dbReference type="Pfam" id="PF00593"/>
    </source>
</evidence>
<keyword evidence="4 13" id="KW-1134">Transmembrane beta strand</keyword>
<sequence>MKRTTVAAVSAALAATLHAQTPIDDVPALRAVTVSTPRGAATSFDMPASVDLVDRQQLRDGKLQVNLSESMGGVPGLQVQNRQNYAQDLQISIRGFGARSTFGLRGVRLYVDGIPATLPDGQGQSSNIDIGSADRVEVLRGPFSALYGNSSGGVIQVFTEDGEAPPRLGFSVAGGSFGSTRLGARASGASGGIDYLLSASRFRTDGYREHSAATRDIVNGKLGVQLDDDSRLTLVANSVRIDAQDPLGLTLAQRDADPRAAPLANQYDTRKTVDQTQVGLLYERRIDADQDLRLMLYGGDRRTTQFQSIPPSAQASALSAGGVIDLQRRYAGFDARYTLRTALAGRPFTVSTGLVYDTLHEQRRGYENFLGTGAAQQLGVRGGLRRDERNEVGNVDPYVQTRWDFADRWTLEAGLRHSTVRFDSDDRYLRGINGDDSGDARYRKALPAAALRFAATPSLNLYVAAGRGFETPTLNELSYRPGNVGGLNFALQPSVNRSIELGAKARVADGLLTGAVFQTRTDDEIVTGTNSGGRATFQNAGRTRREGFELGWLHETPSHWRTQLAYTWLDARYSDGFCSPAPCALGNAIAADNRIPGIAKQSFFASFGYAPAEGWRAGAELRALGRIEANDANTASAEGYALLALQAGYVQRWDKWEFNAFARVDNVTDRRTVGSVIVNEGNARYYEPAPGRSWTVGAGAAYRF</sequence>
<keyword evidence="15" id="KW-0732">Signal</keyword>
<dbReference type="SUPFAM" id="SSF56935">
    <property type="entry name" value="Porins"/>
    <property type="match status" value="1"/>
</dbReference>
<dbReference type="GO" id="GO:0009279">
    <property type="term" value="C:cell outer membrane"/>
    <property type="evidence" value="ECO:0007669"/>
    <property type="project" value="UniProtKB-SubCell"/>
</dbReference>
<name>A0A502DU14_9BURK</name>
<evidence type="ECO:0000256" key="1">
    <source>
        <dbReference type="ARBA" id="ARBA00004571"/>
    </source>
</evidence>
<evidence type="ECO:0000256" key="12">
    <source>
        <dbReference type="ARBA" id="ARBA00023237"/>
    </source>
</evidence>
<feature type="domain" description="TonB-dependent receptor plug" evidence="17">
    <location>
        <begin position="45"/>
        <end position="154"/>
    </location>
</feature>
<evidence type="ECO:0000256" key="15">
    <source>
        <dbReference type="SAM" id="SignalP"/>
    </source>
</evidence>
<keyword evidence="6 13" id="KW-0812">Transmembrane</keyword>
<dbReference type="InterPro" id="IPR000531">
    <property type="entry name" value="Beta-barrel_TonB"/>
</dbReference>
<dbReference type="GO" id="GO:0006826">
    <property type="term" value="P:iron ion transport"/>
    <property type="evidence" value="ECO:0007669"/>
    <property type="project" value="UniProtKB-KW"/>
</dbReference>
<evidence type="ECO:0000256" key="7">
    <source>
        <dbReference type="ARBA" id="ARBA00023004"/>
    </source>
</evidence>
<evidence type="ECO:0000313" key="18">
    <source>
        <dbReference type="EMBL" id="TPG28514.1"/>
    </source>
</evidence>
<keyword evidence="9 14" id="KW-0798">TonB box</keyword>
<dbReference type="PROSITE" id="PS52016">
    <property type="entry name" value="TONB_DEPENDENT_REC_3"/>
    <property type="match status" value="1"/>
</dbReference>
<keyword evidence="12 13" id="KW-0998">Cell outer membrane</keyword>
<dbReference type="InterPro" id="IPR012910">
    <property type="entry name" value="Plug_dom"/>
</dbReference>
<evidence type="ECO:0000259" key="17">
    <source>
        <dbReference type="Pfam" id="PF07715"/>
    </source>
</evidence>
<dbReference type="EMBL" id="RCZI01000002">
    <property type="protein sequence ID" value="TPG28514.1"/>
    <property type="molecule type" value="Genomic_DNA"/>
</dbReference>
<keyword evidence="10 13" id="KW-0472">Membrane</keyword>
<keyword evidence="11 18" id="KW-0675">Receptor</keyword>
<evidence type="ECO:0000256" key="14">
    <source>
        <dbReference type="RuleBase" id="RU003357"/>
    </source>
</evidence>
<evidence type="ECO:0000256" key="11">
    <source>
        <dbReference type="ARBA" id="ARBA00023170"/>
    </source>
</evidence>
<feature type="domain" description="TonB-dependent receptor-like beta-barrel" evidence="16">
    <location>
        <begin position="225"/>
        <end position="667"/>
    </location>
</feature>
<dbReference type="InterPro" id="IPR036942">
    <property type="entry name" value="Beta-barrel_TonB_sf"/>
</dbReference>
<dbReference type="Gene3D" id="2.170.130.10">
    <property type="entry name" value="TonB-dependent receptor, plug domain"/>
    <property type="match status" value="1"/>
</dbReference>
<dbReference type="InterPro" id="IPR037066">
    <property type="entry name" value="Plug_dom_sf"/>
</dbReference>
<evidence type="ECO:0000313" key="19">
    <source>
        <dbReference type="Proteomes" id="UP000319212"/>
    </source>
</evidence>
<accession>A0A502DU14</accession>
<evidence type="ECO:0000256" key="13">
    <source>
        <dbReference type="PROSITE-ProRule" id="PRU01360"/>
    </source>
</evidence>
<evidence type="ECO:0000256" key="9">
    <source>
        <dbReference type="ARBA" id="ARBA00023077"/>
    </source>
</evidence>
<dbReference type="AlphaFoldDB" id="A0A502DU14"/>
<evidence type="ECO:0000256" key="2">
    <source>
        <dbReference type="ARBA" id="ARBA00009810"/>
    </source>
</evidence>
<organism evidence="18 19">
    <name type="scientific">Variovorax guangxiensis</name>
    <dbReference type="NCBI Taxonomy" id="1775474"/>
    <lineage>
        <taxon>Bacteria</taxon>
        <taxon>Pseudomonadati</taxon>
        <taxon>Pseudomonadota</taxon>
        <taxon>Betaproteobacteria</taxon>
        <taxon>Burkholderiales</taxon>
        <taxon>Comamonadaceae</taxon>
        <taxon>Variovorax</taxon>
    </lineage>
</organism>
<dbReference type="Gene3D" id="2.40.170.20">
    <property type="entry name" value="TonB-dependent receptor, beta-barrel domain"/>
    <property type="match status" value="1"/>
</dbReference>
<feature type="chain" id="PRO_5021311481" evidence="15">
    <location>
        <begin position="20"/>
        <end position="704"/>
    </location>
</feature>
<keyword evidence="8" id="KW-0406">Ion transport</keyword>
<evidence type="ECO:0000256" key="6">
    <source>
        <dbReference type="ARBA" id="ARBA00022692"/>
    </source>
</evidence>
<dbReference type="PANTHER" id="PTHR32552:SF81">
    <property type="entry name" value="TONB-DEPENDENT OUTER MEMBRANE RECEPTOR"/>
    <property type="match status" value="1"/>
</dbReference>
<keyword evidence="3 13" id="KW-0813">Transport</keyword>
<comment type="caution">
    <text evidence="18">The sequence shown here is derived from an EMBL/GenBank/DDBJ whole genome shotgun (WGS) entry which is preliminary data.</text>
</comment>
<comment type="subcellular location">
    <subcellularLocation>
        <location evidence="1 13">Cell outer membrane</location>
        <topology evidence="1 13">Multi-pass membrane protein</topology>
    </subcellularLocation>
</comment>
<dbReference type="Pfam" id="PF00593">
    <property type="entry name" value="TonB_dep_Rec_b-barrel"/>
    <property type="match status" value="1"/>
</dbReference>
<dbReference type="InterPro" id="IPR039426">
    <property type="entry name" value="TonB-dep_rcpt-like"/>
</dbReference>
<proteinExistence type="inferred from homology"/>
<dbReference type="Proteomes" id="UP000319212">
    <property type="component" value="Unassembled WGS sequence"/>
</dbReference>
<reference evidence="18 19" key="1">
    <citation type="journal article" date="2019" name="Environ. Microbiol.">
        <title>Species interactions and distinct microbial communities in high Arctic permafrost affected cryosols are associated with the CH4 and CO2 gas fluxes.</title>
        <authorList>
            <person name="Altshuler I."/>
            <person name="Hamel J."/>
            <person name="Turney S."/>
            <person name="Magnuson E."/>
            <person name="Levesque R."/>
            <person name="Greer C."/>
            <person name="Whyte L.G."/>
        </authorList>
    </citation>
    <scope>NUCLEOTIDE SEQUENCE [LARGE SCALE GENOMIC DNA]</scope>
    <source>
        <strain evidence="18 19">S06.C</strain>
    </source>
</reference>
<dbReference type="CDD" id="cd01347">
    <property type="entry name" value="ligand_gated_channel"/>
    <property type="match status" value="1"/>
</dbReference>
<evidence type="ECO:0000256" key="10">
    <source>
        <dbReference type="ARBA" id="ARBA00023136"/>
    </source>
</evidence>
<gene>
    <name evidence="18" type="ORF">EAH82_06810</name>
</gene>
<protein>
    <submittedName>
        <fullName evidence="18">TonB-dependent receptor</fullName>
    </submittedName>
</protein>
<dbReference type="PANTHER" id="PTHR32552">
    <property type="entry name" value="FERRICHROME IRON RECEPTOR-RELATED"/>
    <property type="match status" value="1"/>
</dbReference>
<evidence type="ECO:0000256" key="3">
    <source>
        <dbReference type="ARBA" id="ARBA00022448"/>
    </source>
</evidence>
<keyword evidence="5" id="KW-0410">Iron transport</keyword>